<name>A0A964WSY1_9HYPH</name>
<dbReference type="SUPFAM" id="SSF54909">
    <property type="entry name" value="Dimeric alpha+beta barrel"/>
    <property type="match status" value="1"/>
</dbReference>
<keyword evidence="3" id="KW-1185">Reference proteome</keyword>
<gene>
    <name evidence="2" type="ORF">E4O86_06030</name>
</gene>
<sequence length="107" mass="12190">MIYELRTYEAHEGRGEPMRRRFKEHVVPRLPKHGIELLGVFEPQDDEGRLVYVTRFADEGARQKGWAAFGADPEWKAIKAESEKDGPLLRNQTVVVMNPAVEGLLMG</sequence>
<accession>A0A964WSY1</accession>
<dbReference type="Gene3D" id="3.30.70.100">
    <property type="match status" value="1"/>
</dbReference>
<dbReference type="OrthoDB" id="9812037at2"/>
<dbReference type="AlphaFoldDB" id="A0A964WSY1"/>
<dbReference type="Pfam" id="PF07978">
    <property type="entry name" value="NIPSNAP"/>
    <property type="match status" value="1"/>
</dbReference>
<proteinExistence type="predicted"/>
<dbReference type="InterPro" id="IPR011008">
    <property type="entry name" value="Dimeric_a/b-barrel"/>
</dbReference>
<protein>
    <submittedName>
        <fullName evidence="2">NIPSNAP family protein</fullName>
    </submittedName>
</protein>
<dbReference type="RefSeq" id="WP_161139622.1">
    <property type="nucleotide sequence ID" value="NZ_SPKJ01000012.1"/>
</dbReference>
<dbReference type="Proteomes" id="UP000773614">
    <property type="component" value="Unassembled WGS sequence"/>
</dbReference>
<evidence type="ECO:0000313" key="3">
    <source>
        <dbReference type="Proteomes" id="UP000773614"/>
    </source>
</evidence>
<organism evidence="2 3">
    <name type="scientific">Propylenella binzhouense</name>
    <dbReference type="NCBI Taxonomy" id="2555902"/>
    <lineage>
        <taxon>Bacteria</taxon>
        <taxon>Pseudomonadati</taxon>
        <taxon>Pseudomonadota</taxon>
        <taxon>Alphaproteobacteria</taxon>
        <taxon>Hyphomicrobiales</taxon>
        <taxon>Propylenellaceae</taxon>
        <taxon>Propylenella</taxon>
    </lineage>
</organism>
<evidence type="ECO:0000313" key="2">
    <source>
        <dbReference type="EMBL" id="MYZ47270.1"/>
    </source>
</evidence>
<evidence type="ECO:0000259" key="1">
    <source>
        <dbReference type="Pfam" id="PF07978"/>
    </source>
</evidence>
<dbReference type="InterPro" id="IPR012577">
    <property type="entry name" value="NIPSNAP"/>
</dbReference>
<feature type="domain" description="NIPSNAP" evidence="1">
    <location>
        <begin position="3"/>
        <end position="99"/>
    </location>
</feature>
<reference evidence="2" key="1">
    <citation type="submission" date="2019-03" db="EMBL/GenBank/DDBJ databases">
        <title>Afifella sp. nov., isolated from activated sludge.</title>
        <authorList>
            <person name="Li Q."/>
            <person name="Liu Y."/>
        </authorList>
    </citation>
    <scope>NUCLEOTIDE SEQUENCE</scope>
    <source>
        <strain evidence="2">L72</strain>
    </source>
</reference>
<comment type="caution">
    <text evidence="2">The sequence shown here is derived from an EMBL/GenBank/DDBJ whole genome shotgun (WGS) entry which is preliminary data.</text>
</comment>
<dbReference type="EMBL" id="SPKJ01000012">
    <property type="protein sequence ID" value="MYZ47270.1"/>
    <property type="molecule type" value="Genomic_DNA"/>
</dbReference>